<feature type="region of interest" description="Disordered" evidence="1">
    <location>
        <begin position="1"/>
        <end position="21"/>
    </location>
</feature>
<accession>A0A392UMX4</accession>
<keyword evidence="3" id="KW-1185">Reference proteome</keyword>
<reference evidence="2 3" key="1">
    <citation type="journal article" date="2018" name="Front. Plant Sci.">
        <title>Red Clover (Trifolium pratense) and Zigzag Clover (T. medium) - A Picture of Genomic Similarities and Differences.</title>
        <authorList>
            <person name="Dluhosova J."/>
            <person name="Istvanek J."/>
            <person name="Nedelnik J."/>
            <person name="Repkova J."/>
        </authorList>
    </citation>
    <scope>NUCLEOTIDE SEQUENCE [LARGE SCALE GENOMIC DNA]</scope>
    <source>
        <strain evidence="3">cv. 10/8</strain>
        <tissue evidence="2">Leaf</tissue>
    </source>
</reference>
<protein>
    <submittedName>
        <fullName evidence="2">Uncharacterized protein</fullName>
    </submittedName>
</protein>
<dbReference type="Proteomes" id="UP000265520">
    <property type="component" value="Unassembled WGS sequence"/>
</dbReference>
<sequence>ICLTTSSNKGPEVATVGGGMV</sequence>
<comment type="caution">
    <text evidence="2">The sequence shown here is derived from an EMBL/GenBank/DDBJ whole genome shotgun (WGS) entry which is preliminary data.</text>
</comment>
<evidence type="ECO:0000256" key="1">
    <source>
        <dbReference type="SAM" id="MobiDB-lite"/>
    </source>
</evidence>
<feature type="non-terminal residue" evidence="2">
    <location>
        <position position="1"/>
    </location>
</feature>
<evidence type="ECO:0000313" key="2">
    <source>
        <dbReference type="EMBL" id="MCI74921.1"/>
    </source>
</evidence>
<dbReference type="AlphaFoldDB" id="A0A392UMX4"/>
<dbReference type="EMBL" id="LXQA010871003">
    <property type="protein sequence ID" value="MCI74921.1"/>
    <property type="molecule type" value="Genomic_DNA"/>
</dbReference>
<name>A0A392UMX4_9FABA</name>
<organism evidence="2 3">
    <name type="scientific">Trifolium medium</name>
    <dbReference type="NCBI Taxonomy" id="97028"/>
    <lineage>
        <taxon>Eukaryota</taxon>
        <taxon>Viridiplantae</taxon>
        <taxon>Streptophyta</taxon>
        <taxon>Embryophyta</taxon>
        <taxon>Tracheophyta</taxon>
        <taxon>Spermatophyta</taxon>
        <taxon>Magnoliopsida</taxon>
        <taxon>eudicotyledons</taxon>
        <taxon>Gunneridae</taxon>
        <taxon>Pentapetalae</taxon>
        <taxon>rosids</taxon>
        <taxon>fabids</taxon>
        <taxon>Fabales</taxon>
        <taxon>Fabaceae</taxon>
        <taxon>Papilionoideae</taxon>
        <taxon>50 kb inversion clade</taxon>
        <taxon>NPAAA clade</taxon>
        <taxon>Hologalegina</taxon>
        <taxon>IRL clade</taxon>
        <taxon>Trifolieae</taxon>
        <taxon>Trifolium</taxon>
    </lineage>
</organism>
<evidence type="ECO:0000313" key="3">
    <source>
        <dbReference type="Proteomes" id="UP000265520"/>
    </source>
</evidence>
<proteinExistence type="predicted"/>